<gene>
    <name evidence="1" type="ORF">FJQ55_13970</name>
</gene>
<dbReference type="InterPro" id="IPR021251">
    <property type="entry name" value="DUF2793"/>
</dbReference>
<dbReference type="OrthoDB" id="564699at2"/>
<dbReference type="AlphaFoldDB" id="A0A504V3H9"/>
<proteinExistence type="predicted"/>
<evidence type="ECO:0000313" key="1">
    <source>
        <dbReference type="EMBL" id="TPP11853.1"/>
    </source>
</evidence>
<evidence type="ECO:0000313" key="2">
    <source>
        <dbReference type="Proteomes" id="UP000316429"/>
    </source>
</evidence>
<dbReference type="Proteomes" id="UP000316429">
    <property type="component" value="Unassembled WGS sequence"/>
</dbReference>
<reference evidence="1 2" key="1">
    <citation type="submission" date="2019-06" db="EMBL/GenBank/DDBJ databases">
        <title>Rhizobium sp. CL12 isolated from roots of soybean.</title>
        <authorList>
            <person name="Wang C."/>
        </authorList>
    </citation>
    <scope>NUCLEOTIDE SEQUENCE [LARGE SCALE GENOMIC DNA]</scope>
    <source>
        <strain evidence="1 2">CL12</strain>
    </source>
</reference>
<protein>
    <submittedName>
        <fullName evidence="1">DUF2793 domain-containing protein</fullName>
    </submittedName>
</protein>
<name>A0A504V3H9_9HYPH</name>
<dbReference type="RefSeq" id="WP_140828766.1">
    <property type="nucleotide sequence ID" value="NZ_VFYP01000001.1"/>
</dbReference>
<comment type="caution">
    <text evidence="1">The sequence shown here is derived from an EMBL/GenBank/DDBJ whole genome shotgun (WGS) entry which is preliminary data.</text>
</comment>
<dbReference type="EMBL" id="VFYP01000001">
    <property type="protein sequence ID" value="TPP11853.1"/>
    <property type="molecule type" value="Genomic_DNA"/>
</dbReference>
<keyword evidence="2" id="KW-1185">Reference proteome</keyword>
<dbReference type="Pfam" id="PF10983">
    <property type="entry name" value="DUF2793"/>
    <property type="match status" value="1"/>
</dbReference>
<accession>A0A504V3H9</accession>
<sequence length="340" mass="36154">MADTTTRLDLPYILPAQAQKHVTHNEALQRLDAVVQLAIDSERSDPPESPVEGEIHWIGGPGVGAFAGRDGMLAARQDGVWTFIAPQAGWQAAFRDSGSFMIFDGSEWRVPALPDELHADRLGISGTPDAYNRLLVQSPGSLFNHAGGSHRMSINKAATGETASLIFQSNWQARTEMGLAGEDRFSFKMYGDATGWRQAIAISPEGYVHHDQRPLARAALSSATFTPAAGSFTGFDTLHLAGGDMALGTTLSSGYGRRLVVPASGYYLLALTATADDAAHTLHVSRNGTADIASHSGSAGTSSTTALAFLDGGDTLTLRHANAAQYQFGYGRTELCVYLL</sequence>
<organism evidence="1 2">
    <name type="scientific">Rhizobium glycinendophyticum</name>
    <dbReference type="NCBI Taxonomy" id="2589807"/>
    <lineage>
        <taxon>Bacteria</taxon>
        <taxon>Pseudomonadati</taxon>
        <taxon>Pseudomonadota</taxon>
        <taxon>Alphaproteobacteria</taxon>
        <taxon>Hyphomicrobiales</taxon>
        <taxon>Rhizobiaceae</taxon>
        <taxon>Rhizobium/Agrobacterium group</taxon>
        <taxon>Rhizobium</taxon>
    </lineage>
</organism>